<dbReference type="AlphaFoldDB" id="A0A553I0L4"/>
<evidence type="ECO:0000313" key="2">
    <source>
        <dbReference type="Proteomes" id="UP000319160"/>
    </source>
</evidence>
<proteinExistence type="predicted"/>
<dbReference type="Proteomes" id="UP000319160">
    <property type="component" value="Unassembled WGS sequence"/>
</dbReference>
<protein>
    <submittedName>
        <fullName evidence="1">Uncharacterized protein</fullName>
    </submittedName>
</protein>
<evidence type="ECO:0000313" key="1">
    <source>
        <dbReference type="EMBL" id="TRX93750.1"/>
    </source>
</evidence>
<gene>
    <name evidence="1" type="ORF">FHL15_005426</name>
</gene>
<organism evidence="1 2">
    <name type="scientific">Xylaria flabelliformis</name>
    <dbReference type="NCBI Taxonomy" id="2512241"/>
    <lineage>
        <taxon>Eukaryota</taxon>
        <taxon>Fungi</taxon>
        <taxon>Dikarya</taxon>
        <taxon>Ascomycota</taxon>
        <taxon>Pezizomycotina</taxon>
        <taxon>Sordariomycetes</taxon>
        <taxon>Xylariomycetidae</taxon>
        <taxon>Xylariales</taxon>
        <taxon>Xylariaceae</taxon>
        <taxon>Xylaria</taxon>
    </lineage>
</organism>
<sequence length="118" mass="13801">MQYIKPPSPRMLEHQMAMLKCMEADPEVNWNLVMIKLGMNRRSAQSIWCRLKRQYEIRSGDRSRAPVPTGRDLQVILTIITCFHTVPKVNYSAMMQVANLSRRSAQSIVCRLKKNYFK</sequence>
<keyword evidence="2" id="KW-1185">Reference proteome</keyword>
<comment type="caution">
    <text evidence="1">The sequence shown here is derived from an EMBL/GenBank/DDBJ whole genome shotgun (WGS) entry which is preliminary data.</text>
</comment>
<dbReference type="OrthoDB" id="4667368at2759"/>
<reference evidence="2" key="1">
    <citation type="submission" date="2019-06" db="EMBL/GenBank/DDBJ databases">
        <title>Draft genome sequence of the griseofulvin-producing fungus Xylaria cubensis strain G536.</title>
        <authorList>
            <person name="Mead M.E."/>
            <person name="Raja H.A."/>
            <person name="Steenwyk J.L."/>
            <person name="Knowles S.L."/>
            <person name="Oberlies N.H."/>
            <person name="Rokas A."/>
        </authorList>
    </citation>
    <scope>NUCLEOTIDE SEQUENCE [LARGE SCALE GENOMIC DNA]</scope>
    <source>
        <strain evidence="2">G536</strain>
    </source>
</reference>
<accession>A0A553I0L4</accession>
<name>A0A553I0L4_9PEZI</name>
<dbReference type="EMBL" id="VFLP01000027">
    <property type="protein sequence ID" value="TRX93750.1"/>
    <property type="molecule type" value="Genomic_DNA"/>
</dbReference>